<comment type="caution">
    <text evidence="3">The sequence shown here is derived from an EMBL/GenBank/DDBJ whole genome shotgun (WGS) entry which is preliminary data.</text>
</comment>
<dbReference type="InterPro" id="IPR011250">
    <property type="entry name" value="OMP/PagP_B-barrel"/>
</dbReference>
<name>A0A3N1P4F6_9GAMM</name>
<dbReference type="Gene3D" id="2.40.160.20">
    <property type="match status" value="1"/>
</dbReference>
<proteinExistence type="predicted"/>
<dbReference type="Proteomes" id="UP000273643">
    <property type="component" value="Unassembled WGS sequence"/>
</dbReference>
<keyword evidence="4" id="KW-1185">Reference proteome</keyword>
<dbReference type="SUPFAM" id="SSF56925">
    <property type="entry name" value="OMPA-like"/>
    <property type="match status" value="1"/>
</dbReference>
<dbReference type="OrthoDB" id="9148835at2"/>
<dbReference type="AlphaFoldDB" id="A0A3N1P4F6"/>
<reference evidence="3 4" key="1">
    <citation type="submission" date="2018-11" db="EMBL/GenBank/DDBJ databases">
        <title>Genomic Encyclopedia of Type Strains, Phase IV (KMG-IV): sequencing the most valuable type-strain genomes for metagenomic binning, comparative biology and taxonomic classification.</title>
        <authorList>
            <person name="Goeker M."/>
        </authorList>
    </citation>
    <scope>NUCLEOTIDE SEQUENCE [LARGE SCALE GENOMIC DNA]</scope>
    <source>
        <strain evidence="3 4">DSM 16974</strain>
    </source>
</reference>
<dbReference type="EMBL" id="RJUK01000001">
    <property type="protein sequence ID" value="ROQ21590.1"/>
    <property type="molecule type" value="Genomic_DNA"/>
</dbReference>
<protein>
    <submittedName>
        <fullName evidence="3">SH3 domain-containing protein</fullName>
    </submittedName>
</protein>
<evidence type="ECO:0000256" key="1">
    <source>
        <dbReference type="ARBA" id="ARBA00022729"/>
    </source>
</evidence>
<evidence type="ECO:0000313" key="4">
    <source>
        <dbReference type="Proteomes" id="UP000273643"/>
    </source>
</evidence>
<accession>A0A3N1P4F6</accession>
<dbReference type="InterPro" id="IPR003646">
    <property type="entry name" value="SH3-like_bac-type"/>
</dbReference>
<evidence type="ECO:0000259" key="2">
    <source>
        <dbReference type="PROSITE" id="PS51781"/>
    </source>
</evidence>
<organism evidence="3 4">
    <name type="scientific">Marinimicrobium koreense</name>
    <dbReference type="NCBI Taxonomy" id="306545"/>
    <lineage>
        <taxon>Bacteria</taxon>
        <taxon>Pseudomonadati</taxon>
        <taxon>Pseudomonadota</taxon>
        <taxon>Gammaproteobacteria</taxon>
        <taxon>Cellvibrionales</taxon>
        <taxon>Cellvibrionaceae</taxon>
        <taxon>Marinimicrobium</taxon>
    </lineage>
</organism>
<sequence length="234" mass="26605">MLTLLSALTTADAPKVTVATTYIDVHTGPGKGYPIFHIVEKDEAITLEKRRTDWIKITTRRGKTGWIHVDSLANTLDRTGQAPDIRAPGREDYGERRWELGFAGGDFDGADSLGLNLGFRFTEHLTADLRLSQSTGQFSDSRIASIGLMHQPFPDWWVSPYFRLGTGQIRIQPSATLVEAEDREDNLFQTSLGAYVYLTRRFFLRLEMTQHQILTSRDTNEEVNEWQLGFNVYF</sequence>
<gene>
    <name evidence="3" type="ORF">EDC38_2216</name>
</gene>
<dbReference type="InterPro" id="IPR027385">
    <property type="entry name" value="Beta-barrel_OMP"/>
</dbReference>
<dbReference type="RefSeq" id="WP_123638558.1">
    <property type="nucleotide sequence ID" value="NZ_RJUK01000001.1"/>
</dbReference>
<dbReference type="PROSITE" id="PS51781">
    <property type="entry name" value="SH3B"/>
    <property type="match status" value="1"/>
</dbReference>
<feature type="domain" description="SH3b" evidence="2">
    <location>
        <begin position="11"/>
        <end position="76"/>
    </location>
</feature>
<dbReference type="Pfam" id="PF13505">
    <property type="entry name" value="OMP_b-brl"/>
    <property type="match status" value="1"/>
</dbReference>
<dbReference type="Pfam" id="PF08239">
    <property type="entry name" value="SH3_3"/>
    <property type="match status" value="1"/>
</dbReference>
<dbReference type="Gene3D" id="2.30.30.40">
    <property type="entry name" value="SH3 Domains"/>
    <property type="match status" value="1"/>
</dbReference>
<keyword evidence="1" id="KW-0732">Signal</keyword>
<evidence type="ECO:0000313" key="3">
    <source>
        <dbReference type="EMBL" id="ROQ21590.1"/>
    </source>
</evidence>